<dbReference type="InterPro" id="IPR013022">
    <property type="entry name" value="Xyl_isomerase-like_TIM-brl"/>
</dbReference>
<dbReference type="Gene3D" id="3.20.20.150">
    <property type="entry name" value="Divalent-metal-dependent TIM barrel enzymes"/>
    <property type="match status" value="1"/>
</dbReference>
<evidence type="ECO:0000259" key="1">
    <source>
        <dbReference type="Pfam" id="PF01261"/>
    </source>
</evidence>
<dbReference type="EMBL" id="CASHTH010002784">
    <property type="protein sequence ID" value="CAI8035236.1"/>
    <property type="molecule type" value="Genomic_DNA"/>
</dbReference>
<name>A0AA35SUJ7_GEOBA</name>
<sequence>MGSGTQRGVDKFMSKLGLIHYNYASKSLDDFLKFTSETGFSYVELQIGDVWNSDTANPEQNAEVVRAQVEGYGLQVSALAAGNDFVVLEEEAIRSQVTRMERISGIAKHLGTSVLRTEGGSAKDAVPESRWVEAMAGCLTRCLEFAERDEVYLAVDNHGIVTNDGDLQVELFERVGSKYVGANMDTMNYRWAGHDLETVGRYYEIVAPYTLHTHLKDGTGSRGDYRGEALGEGEIDLAKAIRCLREAGYDGVWCCEYEGRENDGTGQRKSFTWMQANL</sequence>
<dbReference type="InterPro" id="IPR050312">
    <property type="entry name" value="IolE/XylAMocC-like"/>
</dbReference>
<dbReference type="AlphaFoldDB" id="A0AA35SUJ7"/>
<dbReference type="SUPFAM" id="SSF51658">
    <property type="entry name" value="Xylose isomerase-like"/>
    <property type="match status" value="1"/>
</dbReference>
<evidence type="ECO:0000313" key="2">
    <source>
        <dbReference type="EMBL" id="CAI8035236.1"/>
    </source>
</evidence>
<dbReference type="PANTHER" id="PTHR12110:SF53">
    <property type="entry name" value="BLR5974 PROTEIN"/>
    <property type="match status" value="1"/>
</dbReference>
<organism evidence="2 3">
    <name type="scientific">Geodia barretti</name>
    <name type="common">Barrett's horny sponge</name>
    <dbReference type="NCBI Taxonomy" id="519541"/>
    <lineage>
        <taxon>Eukaryota</taxon>
        <taxon>Metazoa</taxon>
        <taxon>Porifera</taxon>
        <taxon>Demospongiae</taxon>
        <taxon>Heteroscleromorpha</taxon>
        <taxon>Tetractinellida</taxon>
        <taxon>Astrophorina</taxon>
        <taxon>Geodiidae</taxon>
        <taxon>Geodia</taxon>
    </lineage>
</organism>
<gene>
    <name evidence="2" type="ORF">GBAR_LOCUS19780</name>
</gene>
<dbReference type="InterPro" id="IPR036237">
    <property type="entry name" value="Xyl_isomerase-like_sf"/>
</dbReference>
<comment type="caution">
    <text evidence="2">The sequence shown here is derived from an EMBL/GenBank/DDBJ whole genome shotgun (WGS) entry which is preliminary data.</text>
</comment>
<protein>
    <recommendedName>
        <fullName evidence="1">Xylose isomerase-like TIM barrel domain-containing protein</fullName>
    </recommendedName>
</protein>
<dbReference type="Proteomes" id="UP001174909">
    <property type="component" value="Unassembled WGS sequence"/>
</dbReference>
<dbReference type="Pfam" id="PF01261">
    <property type="entry name" value="AP_endonuc_2"/>
    <property type="match status" value="1"/>
</dbReference>
<keyword evidence="3" id="KW-1185">Reference proteome</keyword>
<proteinExistence type="predicted"/>
<accession>A0AA35SUJ7</accession>
<evidence type="ECO:0000313" key="3">
    <source>
        <dbReference type="Proteomes" id="UP001174909"/>
    </source>
</evidence>
<dbReference type="PANTHER" id="PTHR12110">
    <property type="entry name" value="HYDROXYPYRUVATE ISOMERASE"/>
    <property type="match status" value="1"/>
</dbReference>
<feature type="domain" description="Xylose isomerase-like TIM barrel" evidence="1">
    <location>
        <begin position="33"/>
        <end position="275"/>
    </location>
</feature>
<reference evidence="2" key="1">
    <citation type="submission" date="2023-03" db="EMBL/GenBank/DDBJ databases">
        <authorList>
            <person name="Steffen K."/>
            <person name="Cardenas P."/>
        </authorList>
    </citation>
    <scope>NUCLEOTIDE SEQUENCE</scope>
</reference>